<keyword evidence="3 6" id="KW-0812">Transmembrane</keyword>
<comment type="subcellular location">
    <subcellularLocation>
        <location evidence="1">Cell membrane</location>
        <topology evidence="1">Multi-pass membrane protein</topology>
    </subcellularLocation>
</comment>
<feature type="transmembrane region" description="Helical" evidence="6">
    <location>
        <begin position="231"/>
        <end position="250"/>
    </location>
</feature>
<sequence>MTATASIVSGLLFLFATPLGVFLYNDLRTGPLLKYYALALIFHCLCLVYRGYFHGLDRVAPLAFADLTETFGETVFILLFLLTGPRPPLRVETAGRILAIGFLLGEVTCFTALFLYDRYRIRPSLVNAAAQPVSGRKLLPLLRSSFPLMAQQLILSLARIAESILLPKLLAKGGLSQTQIAHDLGEYWEMATPFLLFPLFLFSPVSTLILPATARATVKNKLPVYFQKLRCLLGGALLYSLGACLLLLKFARPLSLLLYRTTNATRYLPYLLPALPFIIMNNLLIPVAEGLGKQLFLLRATLVLIFVKTGLTAAFVPLPAFGLAGAAWGLTISQALLFCLLLKETFFTVVPGTKWFFLFKTKFLHLPKP</sequence>
<dbReference type="PANTHER" id="PTHR30250">
    <property type="entry name" value="PST FAMILY PREDICTED COLANIC ACID TRANSPORTER"/>
    <property type="match status" value="1"/>
</dbReference>
<evidence type="ECO:0000256" key="3">
    <source>
        <dbReference type="ARBA" id="ARBA00022692"/>
    </source>
</evidence>
<gene>
    <name evidence="7" type="ORF">G5B42_06225</name>
</gene>
<keyword evidence="4 6" id="KW-1133">Transmembrane helix</keyword>
<feature type="transmembrane region" description="Helical" evidence="6">
    <location>
        <begin position="33"/>
        <end position="52"/>
    </location>
</feature>
<dbReference type="InterPro" id="IPR002797">
    <property type="entry name" value="Polysacc_synth"/>
</dbReference>
<dbReference type="InterPro" id="IPR050833">
    <property type="entry name" value="Poly_Biosynth_Transport"/>
</dbReference>
<dbReference type="GO" id="GO:0005886">
    <property type="term" value="C:plasma membrane"/>
    <property type="evidence" value="ECO:0007669"/>
    <property type="project" value="UniProtKB-SubCell"/>
</dbReference>
<feature type="transmembrane region" description="Helical" evidence="6">
    <location>
        <begin position="190"/>
        <end position="210"/>
    </location>
</feature>
<feature type="transmembrane region" description="Helical" evidence="6">
    <location>
        <begin position="321"/>
        <end position="342"/>
    </location>
</feature>
<organism evidence="7 8">
    <name type="scientific">Capillibacterium thermochitinicola</name>
    <dbReference type="NCBI Taxonomy" id="2699427"/>
    <lineage>
        <taxon>Bacteria</taxon>
        <taxon>Bacillati</taxon>
        <taxon>Bacillota</taxon>
        <taxon>Capillibacterium</taxon>
    </lineage>
</organism>
<dbReference type="AlphaFoldDB" id="A0A8J6I0Q7"/>
<evidence type="ECO:0000256" key="2">
    <source>
        <dbReference type="ARBA" id="ARBA00022475"/>
    </source>
</evidence>
<dbReference type="PANTHER" id="PTHR30250:SF11">
    <property type="entry name" value="O-ANTIGEN TRANSPORTER-RELATED"/>
    <property type="match status" value="1"/>
</dbReference>
<dbReference type="RefSeq" id="WP_181339593.1">
    <property type="nucleotide sequence ID" value="NZ_JAAKDE010000012.1"/>
</dbReference>
<feature type="transmembrane region" description="Helical" evidence="6">
    <location>
        <begin position="59"/>
        <end position="82"/>
    </location>
</feature>
<feature type="transmembrane region" description="Helical" evidence="6">
    <location>
        <begin position="94"/>
        <end position="116"/>
    </location>
</feature>
<evidence type="ECO:0000256" key="6">
    <source>
        <dbReference type="SAM" id="Phobius"/>
    </source>
</evidence>
<evidence type="ECO:0000256" key="1">
    <source>
        <dbReference type="ARBA" id="ARBA00004651"/>
    </source>
</evidence>
<name>A0A8J6I0Q7_9FIRM</name>
<reference evidence="7" key="1">
    <citation type="submission" date="2020-06" db="EMBL/GenBank/DDBJ databases">
        <title>Novel chitinolytic bacterium.</title>
        <authorList>
            <person name="Ungkulpasvich U."/>
            <person name="Kosugi A."/>
            <person name="Uke A."/>
        </authorList>
    </citation>
    <scope>NUCLEOTIDE SEQUENCE</scope>
    <source>
        <strain evidence="7">UUS1-1</strain>
    </source>
</reference>
<dbReference type="Pfam" id="PF01943">
    <property type="entry name" value="Polysacc_synt"/>
    <property type="match status" value="1"/>
</dbReference>
<evidence type="ECO:0000256" key="5">
    <source>
        <dbReference type="ARBA" id="ARBA00023136"/>
    </source>
</evidence>
<keyword evidence="8" id="KW-1185">Reference proteome</keyword>
<proteinExistence type="predicted"/>
<feature type="transmembrane region" description="Helical" evidence="6">
    <location>
        <begin position="295"/>
        <end position="315"/>
    </location>
</feature>
<evidence type="ECO:0000313" key="7">
    <source>
        <dbReference type="EMBL" id="MBA2133138.1"/>
    </source>
</evidence>
<evidence type="ECO:0000256" key="4">
    <source>
        <dbReference type="ARBA" id="ARBA00022989"/>
    </source>
</evidence>
<feature type="transmembrane region" description="Helical" evidence="6">
    <location>
        <begin position="270"/>
        <end position="288"/>
    </location>
</feature>
<comment type="caution">
    <text evidence="7">The sequence shown here is derived from an EMBL/GenBank/DDBJ whole genome shotgun (WGS) entry which is preliminary data.</text>
</comment>
<protein>
    <submittedName>
        <fullName evidence="7">Oligosaccharide flippase family protein</fullName>
    </submittedName>
</protein>
<accession>A0A8J6I0Q7</accession>
<evidence type="ECO:0000313" key="8">
    <source>
        <dbReference type="Proteomes" id="UP000657177"/>
    </source>
</evidence>
<keyword evidence="5 6" id="KW-0472">Membrane</keyword>
<dbReference type="Proteomes" id="UP000657177">
    <property type="component" value="Unassembled WGS sequence"/>
</dbReference>
<dbReference type="EMBL" id="JAAKDE010000012">
    <property type="protein sequence ID" value="MBA2133138.1"/>
    <property type="molecule type" value="Genomic_DNA"/>
</dbReference>
<keyword evidence="2" id="KW-1003">Cell membrane</keyword>